<reference evidence="3 4" key="1">
    <citation type="journal article" date="2011" name="J. Bacteriol.">
        <title>Complete genome sequence of the polycyclic aromatic hydrocarbon-degrading bacterium Alteromonas sp. strain SN2.</title>
        <authorList>
            <person name="Jin H.M."/>
            <person name="Jeong H."/>
            <person name="Moon E.J."/>
            <person name="Math R.K."/>
            <person name="Lee K."/>
            <person name="Kim H.J."/>
            <person name="Jeon C.O."/>
            <person name="Oh T.K."/>
            <person name="Kim J.F."/>
        </authorList>
    </citation>
    <scope>NUCLEOTIDE SEQUENCE [LARGE SCALE GENOMIC DNA]</scope>
    <source>
        <strain evidence="4">JCM 17741 / KACC 18427 / KCTC 11700BP / SN2</strain>
    </source>
</reference>
<dbReference type="AlphaFoldDB" id="F5ZF43"/>
<dbReference type="RefSeq" id="WP_013785741.1">
    <property type="nucleotide sequence ID" value="NC_015554.1"/>
</dbReference>
<keyword evidence="4" id="KW-1185">Reference proteome</keyword>
<feature type="region of interest" description="Disordered" evidence="1">
    <location>
        <begin position="27"/>
        <end position="50"/>
    </location>
</feature>
<dbReference type="KEGG" id="alt:ambt_16575"/>
<evidence type="ECO:0000256" key="2">
    <source>
        <dbReference type="SAM" id="SignalP"/>
    </source>
</evidence>
<evidence type="ECO:0000313" key="4">
    <source>
        <dbReference type="Proteomes" id="UP000000683"/>
    </source>
</evidence>
<evidence type="ECO:0000256" key="1">
    <source>
        <dbReference type="SAM" id="MobiDB-lite"/>
    </source>
</evidence>
<feature type="chain" id="PRO_5003332597" evidence="2">
    <location>
        <begin position="28"/>
        <end position="104"/>
    </location>
</feature>
<protein>
    <submittedName>
        <fullName evidence="3">Uncharacterized protein</fullName>
    </submittedName>
</protein>
<name>F5ZF43_ALTNA</name>
<gene>
    <name evidence="3" type="ordered locus">ambt_16575</name>
</gene>
<sequence>MSQKNSKLLYIAGAFVLLCSFSGASVAQDNQHGPRPDGPPPMKSTPESEAIQARLGDTSTLMGSVPIPVSVENCNSDTGVTRLVCLADNLKGSASEEILELLQK</sequence>
<proteinExistence type="predicted"/>
<feature type="signal peptide" evidence="2">
    <location>
        <begin position="1"/>
        <end position="27"/>
    </location>
</feature>
<keyword evidence="2" id="KW-0732">Signal</keyword>
<dbReference type="HOGENOM" id="CLU_2244279_0_0_6"/>
<dbReference type="Proteomes" id="UP000000683">
    <property type="component" value="Chromosome"/>
</dbReference>
<dbReference type="EMBL" id="CP002339">
    <property type="protein sequence ID" value="AEF04820.1"/>
    <property type="molecule type" value="Genomic_DNA"/>
</dbReference>
<organism evidence="3 4">
    <name type="scientific">Alteromonas naphthalenivorans</name>
    <dbReference type="NCBI Taxonomy" id="715451"/>
    <lineage>
        <taxon>Bacteria</taxon>
        <taxon>Pseudomonadati</taxon>
        <taxon>Pseudomonadota</taxon>
        <taxon>Gammaproteobacteria</taxon>
        <taxon>Alteromonadales</taxon>
        <taxon>Alteromonadaceae</taxon>
        <taxon>Alteromonas/Salinimonas group</taxon>
        <taxon>Alteromonas</taxon>
    </lineage>
</organism>
<evidence type="ECO:0000313" key="3">
    <source>
        <dbReference type="EMBL" id="AEF04820.1"/>
    </source>
</evidence>
<accession>F5ZF43</accession>